<evidence type="ECO:0008006" key="3">
    <source>
        <dbReference type="Google" id="ProtNLM"/>
    </source>
</evidence>
<dbReference type="OrthoDB" id="5387051at2"/>
<protein>
    <recommendedName>
        <fullName evidence="3">DUF2007 domain-containing protein</fullName>
    </recommendedName>
</protein>
<evidence type="ECO:0000313" key="1">
    <source>
        <dbReference type="EMBL" id="AGL02445.1"/>
    </source>
</evidence>
<reference evidence="1 2" key="1">
    <citation type="submission" date="2012-01" db="EMBL/GenBank/DDBJ databases">
        <title>Complete sequence of Desulfotomaculum gibsoniae DSM 7213.</title>
        <authorList>
            <consortium name="US DOE Joint Genome Institute"/>
            <person name="Lucas S."/>
            <person name="Han J."/>
            <person name="Lapidus A."/>
            <person name="Cheng J.-F."/>
            <person name="Goodwin L."/>
            <person name="Pitluck S."/>
            <person name="Peters L."/>
            <person name="Ovchinnikova G."/>
            <person name="Teshima H."/>
            <person name="Detter J.C."/>
            <person name="Han C."/>
            <person name="Tapia R."/>
            <person name="Land M."/>
            <person name="Hauser L."/>
            <person name="Kyrpides N."/>
            <person name="Ivanova N."/>
            <person name="Pagani I."/>
            <person name="Parshina S."/>
            <person name="Plugge C."/>
            <person name="Muyzer G."/>
            <person name="Kuever J."/>
            <person name="Ivanova A."/>
            <person name="Nazina T."/>
            <person name="Klenk H.-P."/>
            <person name="Brambilla E."/>
            <person name="Spring S."/>
            <person name="Stams A.F."/>
            <person name="Woyke T."/>
        </authorList>
    </citation>
    <scope>NUCLEOTIDE SEQUENCE [LARGE SCALE GENOMIC DNA]</scope>
    <source>
        <strain evidence="1 2">DSM 7213</strain>
    </source>
</reference>
<evidence type="ECO:0000313" key="2">
    <source>
        <dbReference type="Proteomes" id="UP000013520"/>
    </source>
</evidence>
<dbReference type="EMBL" id="CP003273">
    <property type="protein sequence ID" value="AGL02445.1"/>
    <property type="molecule type" value="Genomic_DNA"/>
</dbReference>
<sequence length="82" mass="9509">MDKNIRIAVLNNEFEAQLLEAALNEQQIAHHLECYHDLAYDGIFQLQRGWGAVYASEADRLTVIQIIEEIRKIPQENDEIDN</sequence>
<gene>
    <name evidence="1" type="ORF">Desgi_3067</name>
</gene>
<dbReference type="Proteomes" id="UP000013520">
    <property type="component" value="Chromosome"/>
</dbReference>
<dbReference type="AlphaFoldDB" id="R4KPD2"/>
<dbReference type="eggNOG" id="ENOG50333JY">
    <property type="taxonomic scope" value="Bacteria"/>
</dbReference>
<organism evidence="1 2">
    <name type="scientific">Desulfoscipio gibsoniae DSM 7213</name>
    <dbReference type="NCBI Taxonomy" id="767817"/>
    <lineage>
        <taxon>Bacteria</taxon>
        <taxon>Bacillati</taxon>
        <taxon>Bacillota</taxon>
        <taxon>Clostridia</taxon>
        <taxon>Eubacteriales</taxon>
        <taxon>Desulfallaceae</taxon>
        <taxon>Desulfoscipio</taxon>
    </lineage>
</organism>
<dbReference type="KEGG" id="dgi:Desgi_3067"/>
<proteinExistence type="predicted"/>
<dbReference type="HOGENOM" id="CLU_192814_0_0_9"/>
<keyword evidence="2" id="KW-1185">Reference proteome</keyword>
<dbReference type="RefSeq" id="WP_006520687.1">
    <property type="nucleotide sequence ID" value="NC_021184.1"/>
</dbReference>
<accession>R4KPD2</accession>
<name>R4KPD2_9FIRM</name>